<evidence type="ECO:0000313" key="2">
    <source>
        <dbReference type="Proteomes" id="UP000034076"/>
    </source>
</evidence>
<dbReference type="AlphaFoldDB" id="A0A0M2NPJ6"/>
<dbReference type="EMBL" id="LAYJ01000027">
    <property type="protein sequence ID" value="KKI52322.1"/>
    <property type="molecule type" value="Genomic_DNA"/>
</dbReference>
<accession>A0A0M2NPJ6</accession>
<dbReference type="Proteomes" id="UP000034076">
    <property type="component" value="Unassembled WGS sequence"/>
</dbReference>
<protein>
    <submittedName>
        <fullName evidence="1">Uncharacterized protein</fullName>
    </submittedName>
</protein>
<keyword evidence="2" id="KW-1185">Reference proteome</keyword>
<organism evidence="1 2">
    <name type="scientific">Christensenella hongkongensis</name>
    <dbReference type="NCBI Taxonomy" id="270498"/>
    <lineage>
        <taxon>Bacteria</taxon>
        <taxon>Bacillati</taxon>
        <taxon>Bacillota</taxon>
        <taxon>Clostridia</taxon>
        <taxon>Christensenellales</taxon>
        <taxon>Christensenellaceae</taxon>
        <taxon>Christensenella</taxon>
    </lineage>
</organism>
<name>A0A0M2NPJ6_9FIRM</name>
<comment type="caution">
    <text evidence="1">The sequence shown here is derived from an EMBL/GenBank/DDBJ whole genome shotgun (WGS) entry which is preliminary data.</text>
</comment>
<gene>
    <name evidence="1" type="ORF">CHK_0154</name>
</gene>
<sequence>MREAFAEASAFFISGRKWKYDTHNIIGCERSYGYIEYSLFDP</sequence>
<reference evidence="1 2" key="1">
    <citation type="submission" date="2015-04" db="EMBL/GenBank/DDBJ databases">
        <title>Draft genome sequence of bacteremic isolate Catabacter hongkongensis type strain HKU16T.</title>
        <authorList>
            <person name="Lau S.K."/>
            <person name="Teng J.L."/>
            <person name="Huang Y."/>
            <person name="Curreem S.O."/>
            <person name="Tsui S.K."/>
            <person name="Woo P.C."/>
        </authorList>
    </citation>
    <scope>NUCLEOTIDE SEQUENCE [LARGE SCALE GENOMIC DNA]</scope>
    <source>
        <strain evidence="1 2">HKU16</strain>
    </source>
</reference>
<proteinExistence type="predicted"/>
<evidence type="ECO:0000313" key="1">
    <source>
        <dbReference type="EMBL" id="KKI52322.1"/>
    </source>
</evidence>